<sequence>MIGEFRIKTDGPGCHDFTSAVADWLTEGGAENGVLTLLVRHTSCSLLIQENADPDVQYDLLNWLGRLVPHTDHPSMHWITHRDEGPDDMSAHLKASVLPVNLSIPVHQSLMMLGQWQGIYLIEHRDAPHERRVAACFQSI</sequence>
<reference evidence="2" key="1">
    <citation type="submission" date="2022-12" db="EMBL/GenBank/DDBJ databases">
        <title>Paracoccus onchidii sp. nov., isolated from a marine invertebrate from the South China Sea.</title>
        <authorList>
            <person name="Xu S."/>
            <person name="Liu Z."/>
            <person name="Xu Y."/>
        </authorList>
    </citation>
    <scope>NUCLEOTIDE SEQUENCE</scope>
    <source>
        <strain evidence="2">Z330</strain>
    </source>
</reference>
<evidence type="ECO:0000313" key="3">
    <source>
        <dbReference type="Proteomes" id="UP001165641"/>
    </source>
</evidence>
<evidence type="ECO:0000256" key="1">
    <source>
        <dbReference type="ARBA" id="ARBA00005534"/>
    </source>
</evidence>
<comment type="similarity">
    <text evidence="1">Belongs to the UPF0047 family.</text>
</comment>
<protein>
    <submittedName>
        <fullName evidence="2">Secondary thiamine-phosphate synthase enzyme YjbQ</fullName>
    </submittedName>
</protein>
<dbReference type="Proteomes" id="UP001165641">
    <property type="component" value="Unassembled WGS sequence"/>
</dbReference>
<dbReference type="PANTHER" id="PTHR30615:SF8">
    <property type="entry name" value="UPF0047 PROTEIN C4A8.02C"/>
    <property type="match status" value="1"/>
</dbReference>
<dbReference type="NCBIfam" id="TIGR00149">
    <property type="entry name" value="TIGR00149_YjbQ"/>
    <property type="match status" value="1"/>
</dbReference>
<dbReference type="EMBL" id="JAQBIE010000017">
    <property type="protein sequence ID" value="MDB6178531.1"/>
    <property type="molecule type" value="Genomic_DNA"/>
</dbReference>
<accession>A0ABT4ZIE9</accession>
<proteinExistence type="inferred from homology"/>
<organism evidence="2 3">
    <name type="scientific">Paracoccus onchidii</name>
    <dbReference type="NCBI Taxonomy" id="3017813"/>
    <lineage>
        <taxon>Bacteria</taxon>
        <taxon>Pseudomonadati</taxon>
        <taxon>Pseudomonadota</taxon>
        <taxon>Alphaproteobacteria</taxon>
        <taxon>Rhodobacterales</taxon>
        <taxon>Paracoccaceae</taxon>
        <taxon>Paracoccus</taxon>
    </lineage>
</organism>
<dbReference type="InterPro" id="IPR035917">
    <property type="entry name" value="YjbQ-like_sf"/>
</dbReference>
<dbReference type="InterPro" id="IPR001602">
    <property type="entry name" value="UPF0047_YjbQ-like"/>
</dbReference>
<dbReference type="PIRSF" id="PIRSF004681">
    <property type="entry name" value="UCP004681"/>
    <property type="match status" value="1"/>
</dbReference>
<dbReference type="PANTHER" id="PTHR30615">
    <property type="entry name" value="UNCHARACTERIZED PROTEIN YJBQ-RELATED"/>
    <property type="match status" value="1"/>
</dbReference>
<evidence type="ECO:0000313" key="2">
    <source>
        <dbReference type="EMBL" id="MDB6178531.1"/>
    </source>
</evidence>
<dbReference type="SUPFAM" id="SSF111038">
    <property type="entry name" value="YjbQ-like"/>
    <property type="match status" value="1"/>
</dbReference>
<dbReference type="Pfam" id="PF01894">
    <property type="entry name" value="YjbQ"/>
    <property type="match status" value="1"/>
</dbReference>
<dbReference type="Gene3D" id="2.60.120.460">
    <property type="entry name" value="YjbQ-like"/>
    <property type="match status" value="1"/>
</dbReference>
<dbReference type="RefSeq" id="WP_271889648.1">
    <property type="nucleotide sequence ID" value="NZ_JAQBIE010000017.1"/>
</dbReference>
<name>A0ABT4ZIE9_9RHOB</name>
<gene>
    <name evidence="2" type="ORF">PAF17_13595</name>
</gene>
<keyword evidence="3" id="KW-1185">Reference proteome</keyword>
<comment type="caution">
    <text evidence="2">The sequence shown here is derived from an EMBL/GenBank/DDBJ whole genome shotgun (WGS) entry which is preliminary data.</text>
</comment>